<protein>
    <submittedName>
        <fullName evidence="3">TPR repeat-containing protein</fullName>
    </submittedName>
</protein>
<keyword evidence="1" id="KW-0802">TPR repeat</keyword>
<gene>
    <name evidence="3" type="ORF">NIES37_59650</name>
</gene>
<evidence type="ECO:0000313" key="3">
    <source>
        <dbReference type="EMBL" id="BAZ01958.1"/>
    </source>
</evidence>
<sequence length="548" mass="60723">MKYLFLIWVLILSLFAPSSAMSTTDYAYALTQESYTLISGLGTHHHPVSTENTQAQQFFDQGLNLIYAFNHEEAARSFKYAAELDPHLAMAYWGMALALGPNINLDIDSDRELAAYDAIQKAVALSEYASQQEQGYINALAKRYSNNPRAYLYKLALDYKNAMSDLVKRYPQDLDAKTLYAESLMDLHPWQHWTKDGKPLEDTEEIVAVLESVLQSDSNHPGANHYYIHAVEASLTPERALASANRLQTLVPAAGHLVHMPSHIYFRVGEYTKAMQSNALAIAQDEAYIVKNHVEGVYPAMYYSHNVHFLAVAAAMAGRYQDAVQAADKLVTMATPFAEKEPMVEGYLGTKLLVQTRFSDWDNILKTPAPDDKFVTTKALWHFARGMANASTGKLKDAESDRAALLTAQKTIPATATIGMSPASSILDIASNQLDAKIAKAKQNYESAIKYLETAVAVEDALNYMEPPDWYISSREALGGALLAKGDYAAAEKVFRADLQKYPLNGRSLFGLQASLQAQGQENAAKLVQAQFTKAWQDTDTQLLVENF</sequence>
<evidence type="ECO:0000256" key="1">
    <source>
        <dbReference type="PROSITE-ProRule" id="PRU00339"/>
    </source>
</evidence>
<dbReference type="PANTHER" id="PTHR45588:SF1">
    <property type="entry name" value="WW DOMAIN-CONTAINING PROTEIN"/>
    <property type="match status" value="1"/>
</dbReference>
<dbReference type="AlphaFoldDB" id="A0A1Z4N897"/>
<dbReference type="PANTHER" id="PTHR45588">
    <property type="entry name" value="TPR DOMAIN-CONTAINING PROTEIN"/>
    <property type="match status" value="1"/>
</dbReference>
<dbReference type="SUPFAM" id="SSF48452">
    <property type="entry name" value="TPR-like"/>
    <property type="match status" value="2"/>
</dbReference>
<dbReference type="RefSeq" id="WP_096581845.1">
    <property type="nucleotide sequence ID" value="NZ_CAWNJS010000001.1"/>
</dbReference>
<name>A0A1Z4N897_9CYAN</name>
<keyword evidence="2" id="KW-0732">Signal</keyword>
<evidence type="ECO:0000313" key="4">
    <source>
        <dbReference type="Proteomes" id="UP000218785"/>
    </source>
</evidence>
<dbReference type="Proteomes" id="UP000218785">
    <property type="component" value="Chromosome"/>
</dbReference>
<dbReference type="KEGG" id="ttq:NIES37_59650"/>
<dbReference type="EMBL" id="AP018248">
    <property type="protein sequence ID" value="BAZ01958.1"/>
    <property type="molecule type" value="Genomic_DNA"/>
</dbReference>
<organism evidence="3 4">
    <name type="scientific">Tolypothrix tenuis PCC 7101</name>
    <dbReference type="NCBI Taxonomy" id="231146"/>
    <lineage>
        <taxon>Bacteria</taxon>
        <taxon>Bacillati</taxon>
        <taxon>Cyanobacteriota</taxon>
        <taxon>Cyanophyceae</taxon>
        <taxon>Nostocales</taxon>
        <taxon>Tolypothrichaceae</taxon>
        <taxon>Tolypothrix</taxon>
    </lineage>
</organism>
<dbReference type="InterPro" id="IPR011990">
    <property type="entry name" value="TPR-like_helical_dom_sf"/>
</dbReference>
<feature type="signal peptide" evidence="2">
    <location>
        <begin position="1"/>
        <end position="22"/>
    </location>
</feature>
<feature type="chain" id="PRO_5012599730" evidence="2">
    <location>
        <begin position="23"/>
        <end position="548"/>
    </location>
</feature>
<dbReference type="Gene3D" id="1.25.40.10">
    <property type="entry name" value="Tetratricopeptide repeat domain"/>
    <property type="match status" value="2"/>
</dbReference>
<feature type="repeat" description="TPR" evidence="1">
    <location>
        <begin position="55"/>
        <end position="88"/>
    </location>
</feature>
<keyword evidence="4" id="KW-1185">Reference proteome</keyword>
<accession>A0A1Z4N897</accession>
<dbReference type="PROSITE" id="PS50005">
    <property type="entry name" value="TPR"/>
    <property type="match status" value="1"/>
</dbReference>
<dbReference type="InterPro" id="IPR019734">
    <property type="entry name" value="TPR_rpt"/>
</dbReference>
<reference evidence="3 4" key="1">
    <citation type="submission" date="2017-06" db="EMBL/GenBank/DDBJ databases">
        <title>Genome sequencing of cyanobaciteial culture collection at National Institute for Environmental Studies (NIES).</title>
        <authorList>
            <person name="Hirose Y."/>
            <person name="Shimura Y."/>
            <person name="Fujisawa T."/>
            <person name="Nakamura Y."/>
            <person name="Kawachi M."/>
        </authorList>
    </citation>
    <scope>NUCLEOTIDE SEQUENCE [LARGE SCALE GENOMIC DNA]</scope>
    <source>
        <strain evidence="3 4">NIES-37</strain>
    </source>
</reference>
<proteinExistence type="predicted"/>
<evidence type="ECO:0000256" key="2">
    <source>
        <dbReference type="SAM" id="SignalP"/>
    </source>
</evidence>